<dbReference type="OrthoDB" id="60033at2759"/>
<gene>
    <name evidence="1" type="ORF">JVT61DRAFT_346</name>
</gene>
<evidence type="ECO:0000313" key="2">
    <source>
        <dbReference type="Proteomes" id="UP000683000"/>
    </source>
</evidence>
<organism evidence="1 2">
    <name type="scientific">Boletus reticuloceps</name>
    <dbReference type="NCBI Taxonomy" id="495285"/>
    <lineage>
        <taxon>Eukaryota</taxon>
        <taxon>Fungi</taxon>
        <taxon>Dikarya</taxon>
        <taxon>Basidiomycota</taxon>
        <taxon>Agaricomycotina</taxon>
        <taxon>Agaricomycetes</taxon>
        <taxon>Agaricomycetidae</taxon>
        <taxon>Boletales</taxon>
        <taxon>Boletineae</taxon>
        <taxon>Boletaceae</taxon>
        <taxon>Boletoideae</taxon>
        <taxon>Boletus</taxon>
    </lineage>
</organism>
<name>A0A8I3AGM8_9AGAM</name>
<evidence type="ECO:0000313" key="1">
    <source>
        <dbReference type="EMBL" id="KAG6381741.1"/>
    </source>
</evidence>
<dbReference type="Proteomes" id="UP000683000">
    <property type="component" value="Unassembled WGS sequence"/>
</dbReference>
<dbReference type="EMBL" id="JAGFBS010000001">
    <property type="protein sequence ID" value="KAG6381741.1"/>
    <property type="molecule type" value="Genomic_DNA"/>
</dbReference>
<comment type="caution">
    <text evidence="1">The sequence shown here is derived from an EMBL/GenBank/DDBJ whole genome shotgun (WGS) entry which is preliminary data.</text>
</comment>
<sequence>MPDDSHFFSPSLWSLRWKVWPPIVKFFCVRFLDDRTEERFHKEHWFTKKVSPSFQTAPSIVPVSLSCCKLGPRRFFSRQSNYSLRQNMDVGFHSRFDTPITCICYARLSPRSPSPVPNTRGMCDLVLVSVSPSANRSILRNIQGAV</sequence>
<proteinExistence type="predicted"/>
<protein>
    <submittedName>
        <fullName evidence="1">Uncharacterized protein</fullName>
    </submittedName>
</protein>
<reference evidence="1" key="1">
    <citation type="submission" date="2021-03" db="EMBL/GenBank/DDBJ databases">
        <title>Evolutionary innovations through gain and loss of genes in the ectomycorrhizal Boletales.</title>
        <authorList>
            <person name="Wu G."/>
            <person name="Miyauchi S."/>
            <person name="Morin E."/>
            <person name="Yang Z.-L."/>
            <person name="Xu J."/>
            <person name="Martin F.M."/>
        </authorList>
    </citation>
    <scope>NUCLEOTIDE SEQUENCE</scope>
    <source>
        <strain evidence="1">BR01</strain>
    </source>
</reference>
<accession>A0A8I3AGM8</accession>
<keyword evidence="2" id="KW-1185">Reference proteome</keyword>
<dbReference type="AlphaFoldDB" id="A0A8I3AGM8"/>